<feature type="domain" description="GGDEF" evidence="4">
    <location>
        <begin position="243"/>
        <end position="377"/>
    </location>
</feature>
<feature type="transmembrane region" description="Helical" evidence="2">
    <location>
        <begin position="128"/>
        <end position="144"/>
    </location>
</feature>
<dbReference type="InterPro" id="IPR035919">
    <property type="entry name" value="EAL_sf"/>
</dbReference>
<gene>
    <name evidence="5" type="ORF">WDS16_23100</name>
</gene>
<evidence type="ECO:0000256" key="2">
    <source>
        <dbReference type="SAM" id="Phobius"/>
    </source>
</evidence>
<feature type="domain" description="EAL" evidence="3">
    <location>
        <begin position="377"/>
        <end position="606"/>
    </location>
</feature>
<dbReference type="InterPro" id="IPR050706">
    <property type="entry name" value="Cyclic-di-GMP_PDE-like"/>
</dbReference>
<dbReference type="Pfam" id="PF00990">
    <property type="entry name" value="GGDEF"/>
    <property type="match status" value="1"/>
</dbReference>
<dbReference type="Gene3D" id="3.30.70.270">
    <property type="match status" value="1"/>
</dbReference>
<dbReference type="InterPro" id="IPR000160">
    <property type="entry name" value="GGDEF_dom"/>
</dbReference>
<dbReference type="InterPro" id="IPR029787">
    <property type="entry name" value="Nucleotide_cyclase"/>
</dbReference>
<feature type="transmembrane region" description="Helical" evidence="2">
    <location>
        <begin position="49"/>
        <end position="68"/>
    </location>
</feature>
<dbReference type="SUPFAM" id="SSF141868">
    <property type="entry name" value="EAL domain-like"/>
    <property type="match status" value="1"/>
</dbReference>
<organism evidence="5 6">
    <name type="scientific">Rhodococcus sovatensis</name>
    <dbReference type="NCBI Taxonomy" id="1805840"/>
    <lineage>
        <taxon>Bacteria</taxon>
        <taxon>Bacillati</taxon>
        <taxon>Actinomycetota</taxon>
        <taxon>Actinomycetes</taxon>
        <taxon>Mycobacteriales</taxon>
        <taxon>Nocardiaceae</taxon>
        <taxon>Rhodococcus</taxon>
    </lineage>
</organism>
<feature type="transmembrane region" description="Helical" evidence="2">
    <location>
        <begin position="151"/>
        <end position="170"/>
    </location>
</feature>
<dbReference type="EMBL" id="CP147846">
    <property type="protein sequence ID" value="WXG68070.1"/>
    <property type="molecule type" value="Genomic_DNA"/>
</dbReference>
<dbReference type="SUPFAM" id="SSF55073">
    <property type="entry name" value="Nucleotide cyclase"/>
    <property type="match status" value="1"/>
</dbReference>
<name>A0ABZ2PG20_9NOCA</name>
<protein>
    <submittedName>
        <fullName evidence="5">EAL domain-containing protein</fullName>
    </submittedName>
</protein>
<reference evidence="5 6" key="1">
    <citation type="submission" date="2024-03" db="EMBL/GenBank/DDBJ databases">
        <title>Natural products discovery in diverse microorganisms through a two-stage MS feature dereplication strategy.</title>
        <authorList>
            <person name="Zhang R."/>
        </authorList>
    </citation>
    <scope>NUCLEOTIDE SEQUENCE [LARGE SCALE GENOMIC DNA]</scope>
    <source>
        <strain evidence="5 6">18930</strain>
    </source>
</reference>
<evidence type="ECO:0000313" key="5">
    <source>
        <dbReference type="EMBL" id="WXG68070.1"/>
    </source>
</evidence>
<evidence type="ECO:0000259" key="3">
    <source>
        <dbReference type="PROSITE" id="PS50883"/>
    </source>
</evidence>
<feature type="transmembrane region" description="Helical" evidence="2">
    <location>
        <begin position="176"/>
        <end position="196"/>
    </location>
</feature>
<accession>A0ABZ2PG20</accession>
<feature type="compositionally biased region" description="Polar residues" evidence="1">
    <location>
        <begin position="1"/>
        <end position="14"/>
    </location>
</feature>
<feature type="region of interest" description="Disordered" evidence="1">
    <location>
        <begin position="1"/>
        <end position="25"/>
    </location>
</feature>
<keyword evidence="2" id="KW-0812">Transmembrane</keyword>
<dbReference type="SMART" id="SM00052">
    <property type="entry name" value="EAL"/>
    <property type="match status" value="1"/>
</dbReference>
<keyword evidence="2" id="KW-0472">Membrane</keyword>
<dbReference type="RefSeq" id="WP_338888040.1">
    <property type="nucleotide sequence ID" value="NZ_CP147846.1"/>
</dbReference>
<sequence>MAEDLASTSSTTVGGSHPAPHKSNPYGINTFDIEQAGVLAPESELRGRVIVGLLTLAFGASGLLMIPSGQLGPIASVLVGLAASSTIPVALLWFFRPWPSRRLASMYVLWADLGIVFVLAMFESSFEAMPGCAMFSIVAVFAIVSTPPKVVTAHLIVSVTMLLTLAGLAVQSSEDPWSVASRVVTIATLFVTPFALRPYIRYLRERARGALRDPLTGLWNRRGLFDMVEQFNRVGAGLGAEARAVGVVVIDIDAFKSINDRYGHPTGDAVLVEVAERLLHAASENSVVSRLGGDEFVCVHLGTQSEVSDAELRIRGALEESFSGPPVTTSAGSAGDTLIRGDTTGALLRRLIAVADIDLYRHKTPQHDAHPRHVPDPLVVRDRIQALLDSGGPTVAFQPICDTFTSEVVGYEALSRFPFGHGSPMIWFRDATRAGVGPRLELAAIDVALATMGTLPASAFVSINASAETIRSTDLMTRLSPHLATRTLYLEITEHERVEDYRSVARSVESMRGAGVKISVDDVGAGFSGLRQVVELKPDTLKIDYALVHGIDKDPARRAAAAALAAFARDIGSTLIMEGVETEAELRVAAELGFDMVQGFYTGRPV</sequence>
<dbReference type="PROSITE" id="PS50883">
    <property type="entry name" value="EAL"/>
    <property type="match status" value="1"/>
</dbReference>
<dbReference type="SMART" id="SM00267">
    <property type="entry name" value="GGDEF"/>
    <property type="match status" value="1"/>
</dbReference>
<dbReference type="PANTHER" id="PTHR33121:SF76">
    <property type="entry name" value="SIGNALING PROTEIN"/>
    <property type="match status" value="1"/>
</dbReference>
<dbReference type="CDD" id="cd01948">
    <property type="entry name" value="EAL"/>
    <property type="match status" value="1"/>
</dbReference>
<keyword evidence="6" id="KW-1185">Reference proteome</keyword>
<dbReference type="Gene3D" id="3.20.20.450">
    <property type="entry name" value="EAL domain"/>
    <property type="match status" value="1"/>
</dbReference>
<evidence type="ECO:0000313" key="6">
    <source>
        <dbReference type="Proteomes" id="UP001432000"/>
    </source>
</evidence>
<feature type="transmembrane region" description="Helical" evidence="2">
    <location>
        <begin position="74"/>
        <end position="95"/>
    </location>
</feature>
<keyword evidence="2" id="KW-1133">Transmembrane helix</keyword>
<evidence type="ECO:0000256" key="1">
    <source>
        <dbReference type="SAM" id="MobiDB-lite"/>
    </source>
</evidence>
<dbReference type="PROSITE" id="PS50887">
    <property type="entry name" value="GGDEF"/>
    <property type="match status" value="1"/>
</dbReference>
<dbReference type="Pfam" id="PF00563">
    <property type="entry name" value="EAL"/>
    <property type="match status" value="1"/>
</dbReference>
<dbReference type="CDD" id="cd01949">
    <property type="entry name" value="GGDEF"/>
    <property type="match status" value="1"/>
</dbReference>
<dbReference type="PANTHER" id="PTHR33121">
    <property type="entry name" value="CYCLIC DI-GMP PHOSPHODIESTERASE PDEF"/>
    <property type="match status" value="1"/>
</dbReference>
<dbReference type="Proteomes" id="UP001432000">
    <property type="component" value="Chromosome"/>
</dbReference>
<dbReference type="NCBIfam" id="TIGR00254">
    <property type="entry name" value="GGDEF"/>
    <property type="match status" value="1"/>
</dbReference>
<dbReference type="InterPro" id="IPR043128">
    <property type="entry name" value="Rev_trsase/Diguanyl_cyclase"/>
</dbReference>
<proteinExistence type="predicted"/>
<dbReference type="InterPro" id="IPR001633">
    <property type="entry name" value="EAL_dom"/>
</dbReference>
<evidence type="ECO:0000259" key="4">
    <source>
        <dbReference type="PROSITE" id="PS50887"/>
    </source>
</evidence>
<feature type="transmembrane region" description="Helical" evidence="2">
    <location>
        <begin position="104"/>
        <end position="122"/>
    </location>
</feature>